<keyword evidence="1" id="KW-0808">Transferase</keyword>
<gene>
    <name evidence="1" type="ORF">DPM19_24515</name>
</gene>
<keyword evidence="2" id="KW-1185">Reference proteome</keyword>
<dbReference type="GO" id="GO:0032259">
    <property type="term" value="P:methylation"/>
    <property type="evidence" value="ECO:0007669"/>
    <property type="project" value="UniProtKB-KW"/>
</dbReference>
<dbReference type="GO" id="GO:0008168">
    <property type="term" value="F:methyltransferase activity"/>
    <property type="evidence" value="ECO:0007669"/>
    <property type="project" value="UniProtKB-KW"/>
</dbReference>
<dbReference type="Gene3D" id="3.40.50.150">
    <property type="entry name" value="Vaccinia Virus protein VP39"/>
    <property type="match status" value="1"/>
</dbReference>
<dbReference type="CDD" id="cd02440">
    <property type="entry name" value="AdoMet_MTases"/>
    <property type="match status" value="1"/>
</dbReference>
<evidence type="ECO:0000313" key="1">
    <source>
        <dbReference type="EMBL" id="RAY12754.1"/>
    </source>
</evidence>
<protein>
    <submittedName>
        <fullName evidence="1">SAM-dependent methyltransferase</fullName>
    </submittedName>
</protein>
<keyword evidence="1" id="KW-0489">Methyltransferase</keyword>
<dbReference type="InterPro" id="IPR006764">
    <property type="entry name" value="SAM_dep_MeTrfase_SAV2177_type"/>
</dbReference>
<dbReference type="SUPFAM" id="SSF53335">
    <property type="entry name" value="S-adenosyl-L-methionine-dependent methyltransferases"/>
    <property type="match status" value="1"/>
</dbReference>
<name>A0A365H0Z0_9ACTN</name>
<organism evidence="1 2">
    <name type="scientific">Actinomadura craniellae</name>
    <dbReference type="NCBI Taxonomy" id="2231787"/>
    <lineage>
        <taxon>Bacteria</taxon>
        <taxon>Bacillati</taxon>
        <taxon>Actinomycetota</taxon>
        <taxon>Actinomycetes</taxon>
        <taxon>Streptosporangiales</taxon>
        <taxon>Thermomonosporaceae</taxon>
        <taxon>Actinomadura</taxon>
    </lineage>
</organism>
<dbReference type="EMBL" id="QLYX01000012">
    <property type="protein sequence ID" value="RAY12754.1"/>
    <property type="molecule type" value="Genomic_DNA"/>
</dbReference>
<evidence type="ECO:0000313" key="2">
    <source>
        <dbReference type="Proteomes" id="UP000251891"/>
    </source>
</evidence>
<sequence length="269" mass="29591">MASMTGTPPSAQLRTDQPHPARVYDFYLGGKDHFGADREFGQRILSICPQLRPLARANRRFLARSAGVLARDHGIRQFLDLGTGLPTSPNLHEVAQSVAPDSRVVYVDNDPIVLTHARALLTSRPEGATDYIDSDVIDIDRIMRQAARTLDFDRPVAVSALALFHFLPDPRPADLLARLRSRLVPGSFLTISHVLPALQDVAAAYQAKMGLGTLRDRDEITALFGDFELLEPGLVDPYLWRPELDPVEQEPGDEIANLGACAVARKPTD</sequence>
<proteinExistence type="predicted"/>
<dbReference type="AlphaFoldDB" id="A0A365H0Z0"/>
<comment type="caution">
    <text evidence="1">The sequence shown here is derived from an EMBL/GenBank/DDBJ whole genome shotgun (WGS) entry which is preliminary data.</text>
</comment>
<dbReference type="InterPro" id="IPR029063">
    <property type="entry name" value="SAM-dependent_MTases_sf"/>
</dbReference>
<dbReference type="Pfam" id="PF04672">
    <property type="entry name" value="Methyltransf_19"/>
    <property type="match status" value="1"/>
</dbReference>
<dbReference type="PIRSF" id="PIRSF017393">
    <property type="entry name" value="MTase_SAV2177"/>
    <property type="match status" value="1"/>
</dbReference>
<reference evidence="1 2" key="1">
    <citation type="submission" date="2018-06" db="EMBL/GenBank/DDBJ databases">
        <title>Actinomadura craniellae sp. nov. isolated from marine sponge Craniella sp.</title>
        <authorList>
            <person name="Li L."/>
            <person name="Xu Q.H."/>
            <person name="Lin H.W."/>
            <person name="Lu Y.H."/>
        </authorList>
    </citation>
    <scope>NUCLEOTIDE SEQUENCE [LARGE SCALE GENOMIC DNA]</scope>
    <source>
        <strain evidence="1 2">LHW63021</strain>
    </source>
</reference>
<accession>A0A365H0Z0</accession>
<dbReference type="Proteomes" id="UP000251891">
    <property type="component" value="Unassembled WGS sequence"/>
</dbReference>